<name>A0ABR2U9A9_9ROSI</name>
<reference evidence="2 3" key="1">
    <citation type="journal article" date="2024" name="G3 (Bethesda)">
        <title>Genome assembly of Hibiscus sabdariffa L. provides insights into metabolisms of medicinal natural products.</title>
        <authorList>
            <person name="Kim T."/>
        </authorList>
    </citation>
    <scope>NUCLEOTIDE SEQUENCE [LARGE SCALE GENOMIC DNA]</scope>
    <source>
        <strain evidence="2">TK-2024</strain>
        <tissue evidence="2">Old leaves</tissue>
    </source>
</reference>
<evidence type="ECO:0000313" key="2">
    <source>
        <dbReference type="EMBL" id="KAK9046276.1"/>
    </source>
</evidence>
<evidence type="ECO:0000313" key="3">
    <source>
        <dbReference type="Proteomes" id="UP001396334"/>
    </source>
</evidence>
<feature type="region of interest" description="Disordered" evidence="1">
    <location>
        <begin position="170"/>
        <end position="199"/>
    </location>
</feature>
<organism evidence="2 3">
    <name type="scientific">Hibiscus sabdariffa</name>
    <name type="common">roselle</name>
    <dbReference type="NCBI Taxonomy" id="183260"/>
    <lineage>
        <taxon>Eukaryota</taxon>
        <taxon>Viridiplantae</taxon>
        <taxon>Streptophyta</taxon>
        <taxon>Embryophyta</taxon>
        <taxon>Tracheophyta</taxon>
        <taxon>Spermatophyta</taxon>
        <taxon>Magnoliopsida</taxon>
        <taxon>eudicotyledons</taxon>
        <taxon>Gunneridae</taxon>
        <taxon>Pentapetalae</taxon>
        <taxon>rosids</taxon>
        <taxon>malvids</taxon>
        <taxon>Malvales</taxon>
        <taxon>Malvaceae</taxon>
        <taxon>Malvoideae</taxon>
        <taxon>Hibiscus</taxon>
    </lineage>
</organism>
<protein>
    <submittedName>
        <fullName evidence="2">Uncharacterized protein</fullName>
    </submittedName>
</protein>
<evidence type="ECO:0000256" key="1">
    <source>
        <dbReference type="SAM" id="MobiDB-lite"/>
    </source>
</evidence>
<comment type="caution">
    <text evidence="2">The sequence shown here is derived from an EMBL/GenBank/DDBJ whole genome shotgun (WGS) entry which is preliminary data.</text>
</comment>
<proteinExistence type="predicted"/>
<dbReference type="Proteomes" id="UP001396334">
    <property type="component" value="Unassembled WGS sequence"/>
</dbReference>
<keyword evidence="3" id="KW-1185">Reference proteome</keyword>
<accession>A0ABR2U9A9</accession>
<dbReference type="EMBL" id="JBBPBN010000001">
    <property type="protein sequence ID" value="KAK9046276.1"/>
    <property type="molecule type" value="Genomic_DNA"/>
</dbReference>
<gene>
    <name evidence="2" type="ORF">V6N11_052168</name>
</gene>
<sequence>MSRFRKPPLSTSEAEHRDPAGLVLRHSDEHSLRRCVRVGELYVFLSLSVYVFLAKEFEKTWEGFSLESFHCLVTNLKLALPLVWAAAHRPPTPLLSRPACSRGVRGCLCRSIGSNLPLGWLLKGEVLGSRLTNNLSGQRQPLTPRESIGSNLPLGWLLKGEVLGSRLTNNLSGQRQPLTPREQASLDRRGVGVGGLQPC</sequence>